<organism evidence="2 3">
    <name type="scientific">Arcobacter caeni</name>
    <dbReference type="NCBI Taxonomy" id="1912877"/>
    <lineage>
        <taxon>Bacteria</taxon>
        <taxon>Pseudomonadati</taxon>
        <taxon>Campylobacterota</taxon>
        <taxon>Epsilonproteobacteria</taxon>
        <taxon>Campylobacterales</taxon>
        <taxon>Arcobacteraceae</taxon>
        <taxon>Arcobacter</taxon>
    </lineage>
</organism>
<proteinExistence type="predicted"/>
<evidence type="ECO:0000313" key="2">
    <source>
        <dbReference type="EMBL" id="PUE63484.1"/>
    </source>
</evidence>
<keyword evidence="1" id="KW-0812">Transmembrane</keyword>
<protein>
    <submittedName>
        <fullName evidence="2">Uncharacterized protein</fullName>
    </submittedName>
</protein>
<accession>A0A363CWN0</accession>
<dbReference type="OrthoDB" id="5348880at2"/>
<keyword evidence="3" id="KW-1185">Reference proteome</keyword>
<dbReference type="EMBL" id="MUXE01000021">
    <property type="protein sequence ID" value="PUE63484.1"/>
    <property type="molecule type" value="Genomic_DNA"/>
</dbReference>
<gene>
    <name evidence="2" type="ORF">B0174_11040</name>
</gene>
<feature type="transmembrane region" description="Helical" evidence="1">
    <location>
        <begin position="5"/>
        <end position="21"/>
    </location>
</feature>
<comment type="caution">
    <text evidence="2">The sequence shown here is derived from an EMBL/GenBank/DDBJ whole genome shotgun (WGS) entry which is preliminary data.</text>
</comment>
<reference evidence="2 3" key="1">
    <citation type="submission" date="2017-02" db="EMBL/GenBank/DDBJ databases">
        <title>Arcobacter caeni sp. nov, a new Arcobacter species isolated from reclaimed water.</title>
        <authorList>
            <person name="Figueras M.J."/>
            <person name="Perez-Cataluna A."/>
            <person name="Salas-Masso N."/>
        </authorList>
    </citation>
    <scope>NUCLEOTIDE SEQUENCE [LARGE SCALE GENOMIC DNA]</scope>
    <source>
        <strain evidence="2 3">RW17-10</strain>
    </source>
</reference>
<name>A0A363CWN0_9BACT</name>
<sequence length="72" mass="8338">MKKELILIVCIFIILTISMHYNEFLTHPLNHILALSKSGAYGLGGLHPFIFTFIVYILILIPRLLIKLFKRN</sequence>
<keyword evidence="1" id="KW-0472">Membrane</keyword>
<feature type="transmembrane region" description="Helical" evidence="1">
    <location>
        <begin position="41"/>
        <end position="66"/>
    </location>
</feature>
<evidence type="ECO:0000256" key="1">
    <source>
        <dbReference type="SAM" id="Phobius"/>
    </source>
</evidence>
<dbReference type="Proteomes" id="UP000251135">
    <property type="component" value="Unassembled WGS sequence"/>
</dbReference>
<dbReference type="AlphaFoldDB" id="A0A363CWN0"/>
<evidence type="ECO:0000313" key="3">
    <source>
        <dbReference type="Proteomes" id="UP000251135"/>
    </source>
</evidence>
<keyword evidence="1" id="KW-1133">Transmembrane helix</keyword>